<name>A0A1D7QP51_9SPHI</name>
<accession>A0A1D7QP51</accession>
<dbReference type="AlphaFoldDB" id="A0A1D7QP51"/>
<protein>
    <submittedName>
        <fullName evidence="1">Uncharacterized protein</fullName>
    </submittedName>
</protein>
<dbReference type="Proteomes" id="UP000094313">
    <property type="component" value="Chromosome"/>
</dbReference>
<evidence type="ECO:0000313" key="1">
    <source>
        <dbReference type="EMBL" id="AOM80444.1"/>
    </source>
</evidence>
<gene>
    <name evidence="1" type="ORF">BFS30_26755</name>
</gene>
<evidence type="ECO:0000313" key="2">
    <source>
        <dbReference type="Proteomes" id="UP000094313"/>
    </source>
</evidence>
<organism evidence="1 2">
    <name type="scientific">Pedobacter steynii</name>
    <dbReference type="NCBI Taxonomy" id="430522"/>
    <lineage>
        <taxon>Bacteria</taxon>
        <taxon>Pseudomonadati</taxon>
        <taxon>Bacteroidota</taxon>
        <taxon>Sphingobacteriia</taxon>
        <taxon>Sphingobacteriales</taxon>
        <taxon>Sphingobacteriaceae</taxon>
        <taxon>Pedobacter</taxon>
    </lineage>
</organism>
<dbReference type="KEGG" id="psty:BFS30_26755"/>
<sequence>MFNLLGKIINMKTVFLLTLLLFLSIISVGQKNNYQKKLTGQIKKNISFARNFVYAENSDYNIDSLCKVTANKVVNLMVGNNYSSIYYQNLGLKLSAECKDKTAIKIYNFGYDCGGTRRLITHPVIQWKNAYGKIFAYNLSSKINCDFFKIYRLKSQSRNLYLLIGVEAGDGNCYQGIAYVIEIKGDYLIADNPIFVNRPYLNLCNREFEFDAKIQVLTSFLGHPSVPSPLKYAVDGQGDYSKDKMANVKLTTLIGEGYNSEPSIFYLKFNGHQFVKEN</sequence>
<dbReference type="EMBL" id="CP017141">
    <property type="protein sequence ID" value="AOM80444.1"/>
    <property type="molecule type" value="Genomic_DNA"/>
</dbReference>
<proteinExistence type="predicted"/>
<reference evidence="1 2" key="1">
    <citation type="submission" date="2016-08" db="EMBL/GenBank/DDBJ databases">
        <authorList>
            <person name="Seilhamer J.J."/>
        </authorList>
    </citation>
    <scope>NUCLEOTIDE SEQUENCE [LARGE SCALE GENOMIC DNA]</scope>
    <source>
        <strain evidence="1 2">DX4</strain>
    </source>
</reference>
<keyword evidence="2" id="KW-1185">Reference proteome</keyword>